<dbReference type="EMBL" id="LJKA01000062">
    <property type="protein sequence ID" value="KZD30345.1"/>
    <property type="molecule type" value="Genomic_DNA"/>
</dbReference>
<dbReference type="Proteomes" id="UP000076501">
    <property type="component" value="Unassembled WGS sequence"/>
</dbReference>
<accession>A0A161RE33</accession>
<comment type="caution">
    <text evidence="1">The sequence shown here is derived from an EMBL/GenBank/DDBJ whole genome shotgun (WGS) entry which is preliminary data.</text>
</comment>
<dbReference type="AlphaFoldDB" id="A0A161RE33"/>
<organism evidence="1 2">
    <name type="scientific">Bacillus cereus</name>
    <dbReference type="NCBI Taxonomy" id="1396"/>
    <lineage>
        <taxon>Bacteria</taxon>
        <taxon>Bacillati</taxon>
        <taxon>Bacillota</taxon>
        <taxon>Bacilli</taxon>
        <taxon>Bacillales</taxon>
        <taxon>Bacillaceae</taxon>
        <taxon>Bacillus</taxon>
        <taxon>Bacillus cereus group</taxon>
    </lineage>
</organism>
<proteinExistence type="predicted"/>
<protein>
    <submittedName>
        <fullName evidence="1">Uncharacterized protein</fullName>
    </submittedName>
</protein>
<dbReference type="PATRIC" id="fig|1396.539.peg.4233"/>
<evidence type="ECO:0000313" key="2">
    <source>
        <dbReference type="Proteomes" id="UP000076501"/>
    </source>
</evidence>
<gene>
    <name evidence="1" type="ORF">B4082_3924</name>
</gene>
<name>A0A161RE33_BACCE</name>
<reference evidence="1 2" key="1">
    <citation type="submission" date="2015-09" db="EMBL/GenBank/DDBJ databases">
        <title>Bacillus cereus food isolates.</title>
        <authorList>
            <person name="Boekhorst J."/>
        </authorList>
    </citation>
    <scope>NUCLEOTIDE SEQUENCE [LARGE SCALE GENOMIC DNA]</scope>
    <source>
        <strain evidence="1 2">B4082</strain>
    </source>
</reference>
<sequence length="86" mass="9609">MQKQMLLHLSINSIIRVKEYLKLIIERFRNTDNQDVTMKEVAMCGKPSSEETEFDDKKSARDIADGMAVAGLTPVGKLAPTVIIES</sequence>
<evidence type="ECO:0000313" key="1">
    <source>
        <dbReference type="EMBL" id="KZD30345.1"/>
    </source>
</evidence>